<dbReference type="InterPro" id="IPR001179">
    <property type="entry name" value="PPIase_FKBP_dom"/>
</dbReference>
<dbReference type="PROSITE" id="PS50059">
    <property type="entry name" value="FKBP_PPIASE"/>
    <property type="match status" value="1"/>
</dbReference>
<accession>A0A1H4DJC5</accession>
<evidence type="ECO:0000256" key="5">
    <source>
        <dbReference type="ARBA" id="ARBA00023110"/>
    </source>
</evidence>
<dbReference type="Proteomes" id="UP000199409">
    <property type="component" value="Unassembled WGS sequence"/>
</dbReference>
<evidence type="ECO:0000313" key="12">
    <source>
        <dbReference type="EMBL" id="SEA72646.1"/>
    </source>
</evidence>
<dbReference type="GO" id="GO:0003755">
    <property type="term" value="F:peptidyl-prolyl cis-trans isomerase activity"/>
    <property type="evidence" value="ECO:0007669"/>
    <property type="project" value="UniProtKB-UniRule"/>
</dbReference>
<keyword evidence="5 9" id="KW-0697">Rotamase</keyword>
<keyword evidence="6" id="KW-0143">Chaperone</keyword>
<protein>
    <recommendedName>
        <fullName evidence="10">Peptidyl-prolyl cis-trans isomerase</fullName>
        <ecNumber evidence="10">5.2.1.8</ecNumber>
    </recommendedName>
</protein>
<keyword evidence="13" id="KW-1185">Reference proteome</keyword>
<reference evidence="12 13" key="1">
    <citation type="submission" date="2016-10" db="EMBL/GenBank/DDBJ databases">
        <authorList>
            <person name="de Groot N.N."/>
        </authorList>
    </citation>
    <scope>NUCLEOTIDE SEQUENCE [LARGE SCALE GENOMIC DNA]</scope>
    <source>
        <strain evidence="12 13">DSM 7343</strain>
    </source>
</reference>
<keyword evidence="4" id="KW-0963">Cytoplasm</keyword>
<keyword evidence="7 9" id="KW-0413">Isomerase</keyword>
<evidence type="ECO:0000256" key="6">
    <source>
        <dbReference type="ARBA" id="ARBA00023186"/>
    </source>
</evidence>
<evidence type="ECO:0000259" key="11">
    <source>
        <dbReference type="PROSITE" id="PS50059"/>
    </source>
</evidence>
<dbReference type="AlphaFoldDB" id="A0A1H4DJC5"/>
<gene>
    <name evidence="12" type="ORF">SAMN05660420_02984</name>
</gene>
<evidence type="ECO:0000256" key="7">
    <source>
        <dbReference type="ARBA" id="ARBA00023235"/>
    </source>
</evidence>
<comment type="subcellular location">
    <subcellularLocation>
        <location evidence="2">Cytoplasm</location>
    </subcellularLocation>
</comment>
<evidence type="ECO:0000256" key="9">
    <source>
        <dbReference type="PROSITE-ProRule" id="PRU00277"/>
    </source>
</evidence>
<dbReference type="Gene3D" id="3.10.50.40">
    <property type="match status" value="1"/>
</dbReference>
<evidence type="ECO:0000256" key="3">
    <source>
        <dbReference type="ARBA" id="ARBA00006577"/>
    </source>
</evidence>
<dbReference type="RefSeq" id="WP_092350257.1">
    <property type="nucleotide sequence ID" value="NZ_FNQN01000010.1"/>
</dbReference>
<evidence type="ECO:0000256" key="8">
    <source>
        <dbReference type="ARBA" id="ARBA00037071"/>
    </source>
</evidence>
<dbReference type="EC" id="5.2.1.8" evidence="10"/>
<dbReference type="GO" id="GO:0042026">
    <property type="term" value="P:protein refolding"/>
    <property type="evidence" value="ECO:0007669"/>
    <property type="project" value="UniProtKB-ARBA"/>
</dbReference>
<dbReference type="Pfam" id="PF00254">
    <property type="entry name" value="FKBP_C"/>
    <property type="match status" value="1"/>
</dbReference>
<feature type="domain" description="PPIase FKBP-type" evidence="11">
    <location>
        <begin position="8"/>
        <end position="92"/>
    </location>
</feature>
<dbReference type="EMBL" id="FNQN01000010">
    <property type="protein sequence ID" value="SEA72646.1"/>
    <property type="molecule type" value="Genomic_DNA"/>
</dbReference>
<proteinExistence type="inferred from homology"/>
<dbReference type="PANTHER" id="PTHR47861">
    <property type="entry name" value="FKBP-TYPE PEPTIDYL-PROLYL CIS-TRANS ISOMERASE SLYD"/>
    <property type="match status" value="1"/>
</dbReference>
<evidence type="ECO:0000256" key="4">
    <source>
        <dbReference type="ARBA" id="ARBA00022490"/>
    </source>
</evidence>
<evidence type="ECO:0000256" key="1">
    <source>
        <dbReference type="ARBA" id="ARBA00000971"/>
    </source>
</evidence>
<evidence type="ECO:0000256" key="2">
    <source>
        <dbReference type="ARBA" id="ARBA00004496"/>
    </source>
</evidence>
<organism evidence="12 13">
    <name type="scientific">Desulfuromusa kysingii</name>
    <dbReference type="NCBI Taxonomy" id="37625"/>
    <lineage>
        <taxon>Bacteria</taxon>
        <taxon>Pseudomonadati</taxon>
        <taxon>Thermodesulfobacteriota</taxon>
        <taxon>Desulfuromonadia</taxon>
        <taxon>Desulfuromonadales</taxon>
        <taxon>Geopsychrobacteraceae</taxon>
        <taxon>Desulfuromusa</taxon>
    </lineage>
</organism>
<sequence length="144" mass="15819">MEKLANKGDKVIIHYVGTVDNGAIFDSCDDETPMLVTLGNNEIFPALEAEIIGMKRNEIKNILIKAADAYGPRLTDNTMVVERKLFPPHETVEVGKKLAIKFADGEERVMLVIKVNDETVTLDGNHPLAGLDLTFALKLADILS</sequence>
<dbReference type="PANTHER" id="PTHR47861:SF3">
    <property type="entry name" value="FKBP-TYPE PEPTIDYL-PROLYL CIS-TRANS ISOMERASE SLYD"/>
    <property type="match status" value="1"/>
</dbReference>
<comment type="similarity">
    <text evidence="3 10">Belongs to the FKBP-type PPIase family.</text>
</comment>
<evidence type="ECO:0000256" key="10">
    <source>
        <dbReference type="RuleBase" id="RU003915"/>
    </source>
</evidence>
<comment type="function">
    <text evidence="8">Also involved in hydrogenase metallocenter assembly, probably by participating in the nickel insertion step. This function in hydrogenase biosynthesis requires chaperone activity and the presence of the metal-binding domain, but not PPIase activity.</text>
</comment>
<dbReference type="SUPFAM" id="SSF54534">
    <property type="entry name" value="FKBP-like"/>
    <property type="match status" value="1"/>
</dbReference>
<name>A0A1H4DJC5_9BACT</name>
<dbReference type="InterPro" id="IPR046357">
    <property type="entry name" value="PPIase_dom_sf"/>
</dbReference>
<evidence type="ECO:0000313" key="13">
    <source>
        <dbReference type="Proteomes" id="UP000199409"/>
    </source>
</evidence>
<dbReference type="STRING" id="37625.SAMN05660420_02984"/>
<dbReference type="GO" id="GO:0005737">
    <property type="term" value="C:cytoplasm"/>
    <property type="evidence" value="ECO:0007669"/>
    <property type="project" value="UniProtKB-SubCell"/>
</dbReference>
<dbReference type="OrthoDB" id="9808891at2"/>
<comment type="catalytic activity">
    <reaction evidence="1 9 10">
        <text>[protein]-peptidylproline (omega=180) = [protein]-peptidylproline (omega=0)</text>
        <dbReference type="Rhea" id="RHEA:16237"/>
        <dbReference type="Rhea" id="RHEA-COMP:10747"/>
        <dbReference type="Rhea" id="RHEA-COMP:10748"/>
        <dbReference type="ChEBI" id="CHEBI:83833"/>
        <dbReference type="ChEBI" id="CHEBI:83834"/>
        <dbReference type="EC" id="5.2.1.8"/>
    </reaction>
</comment>